<evidence type="ECO:0000313" key="1">
    <source>
        <dbReference type="EMBL" id="QJQ05533.1"/>
    </source>
</evidence>
<sequence>MIRTQHGSYSLLWQGNILIASYSGLWNEIAAKNLHRDAKILWLERGNAPWCLMSDGSAWEGGTQEALDAWWAFFEDGVVHGMVAVSDILPTSFHEKIVKALADKAGKISNYHHAQSYEEALTWLAQQLPASAD</sequence>
<organism evidence="1 2">
    <name type="scientific">Undibacterium piscinae</name>
    <dbReference type="NCBI Taxonomy" id="2495591"/>
    <lineage>
        <taxon>Bacteria</taxon>
        <taxon>Pseudomonadati</taxon>
        <taxon>Pseudomonadota</taxon>
        <taxon>Betaproteobacteria</taxon>
        <taxon>Burkholderiales</taxon>
        <taxon>Oxalobacteraceae</taxon>
        <taxon>Undibacterium</taxon>
    </lineage>
</organism>
<dbReference type="AlphaFoldDB" id="A0A6M4A362"/>
<proteinExistence type="predicted"/>
<evidence type="ECO:0008006" key="3">
    <source>
        <dbReference type="Google" id="ProtNLM"/>
    </source>
</evidence>
<dbReference type="OrthoDB" id="8903822at2"/>
<gene>
    <name evidence="1" type="ORF">EJG51_006345</name>
</gene>
<keyword evidence="2" id="KW-1185">Reference proteome</keyword>
<accession>A0A6M4A362</accession>
<dbReference type="EMBL" id="CP051152">
    <property type="protein sequence ID" value="QJQ05533.1"/>
    <property type="molecule type" value="Genomic_DNA"/>
</dbReference>
<reference evidence="1 2" key="1">
    <citation type="journal article" date="2019" name="Int. J. Syst. Evol. Microbiol.">
        <title>Undibacterium piscinae sp. nov., isolated from Korean shiner intestine.</title>
        <authorList>
            <person name="Lee S.Y."/>
            <person name="Kang W."/>
            <person name="Kim P.S."/>
            <person name="Kim H.S."/>
            <person name="Sung H."/>
            <person name="Shin N.R."/>
            <person name="Whon T.W."/>
            <person name="Yun J.H."/>
            <person name="Lee J.Y."/>
            <person name="Lee J.Y."/>
            <person name="Jung M.J."/>
            <person name="Jeong Y.S."/>
            <person name="Tak E.J."/>
            <person name="Han J.E."/>
            <person name="Hyun D.W."/>
            <person name="Kang M.S."/>
            <person name="Lee K.E."/>
            <person name="Lee B.H."/>
            <person name="Bae J.W."/>
        </authorList>
    </citation>
    <scope>NUCLEOTIDE SEQUENCE [LARGE SCALE GENOMIC DNA]</scope>
    <source>
        <strain evidence="1 2">S11R28</strain>
    </source>
</reference>
<evidence type="ECO:0000313" key="2">
    <source>
        <dbReference type="Proteomes" id="UP000274350"/>
    </source>
</evidence>
<name>A0A6M4A362_9BURK</name>
<protein>
    <recommendedName>
        <fullName evidence="3">STAS/SEC14 domain-containing protein</fullName>
    </recommendedName>
</protein>
<dbReference type="KEGG" id="upi:EJG51_006345"/>
<dbReference type="Proteomes" id="UP000274350">
    <property type="component" value="Chromosome"/>
</dbReference>